<gene>
    <name evidence="2" type="ORF">PG991_005844</name>
</gene>
<evidence type="ECO:0000313" key="3">
    <source>
        <dbReference type="Proteomes" id="UP001396898"/>
    </source>
</evidence>
<feature type="region of interest" description="Disordered" evidence="1">
    <location>
        <begin position="363"/>
        <end position="402"/>
    </location>
</feature>
<feature type="compositionally biased region" description="Basic and acidic residues" evidence="1">
    <location>
        <begin position="479"/>
        <end position="498"/>
    </location>
</feature>
<proteinExistence type="predicted"/>
<feature type="compositionally biased region" description="Polar residues" evidence="1">
    <location>
        <begin position="367"/>
        <end position="380"/>
    </location>
</feature>
<feature type="region of interest" description="Disordered" evidence="1">
    <location>
        <begin position="571"/>
        <end position="607"/>
    </location>
</feature>
<dbReference type="InterPro" id="IPR039601">
    <property type="entry name" value="Rrn5"/>
</dbReference>
<protein>
    <submittedName>
        <fullName evidence="2">Uncharacterized protein</fullName>
    </submittedName>
</protein>
<reference evidence="2 3" key="1">
    <citation type="submission" date="2023-01" db="EMBL/GenBank/DDBJ databases">
        <title>Analysis of 21 Apiospora genomes using comparative genomics revels a genus with tremendous synthesis potential of carbohydrate active enzymes and secondary metabolites.</title>
        <authorList>
            <person name="Sorensen T."/>
        </authorList>
    </citation>
    <scope>NUCLEOTIDE SEQUENCE [LARGE SCALE GENOMIC DNA]</scope>
    <source>
        <strain evidence="2 3">CBS 20057</strain>
    </source>
</reference>
<accession>A0ABR1SAH3</accession>
<evidence type="ECO:0000256" key="1">
    <source>
        <dbReference type="SAM" id="MobiDB-lite"/>
    </source>
</evidence>
<feature type="compositionally biased region" description="Basic and acidic residues" evidence="1">
    <location>
        <begin position="578"/>
        <end position="591"/>
    </location>
</feature>
<organism evidence="2 3">
    <name type="scientific">Apiospora marii</name>
    <dbReference type="NCBI Taxonomy" id="335849"/>
    <lineage>
        <taxon>Eukaryota</taxon>
        <taxon>Fungi</taxon>
        <taxon>Dikarya</taxon>
        <taxon>Ascomycota</taxon>
        <taxon>Pezizomycotina</taxon>
        <taxon>Sordariomycetes</taxon>
        <taxon>Xylariomycetidae</taxon>
        <taxon>Amphisphaeriales</taxon>
        <taxon>Apiosporaceae</taxon>
        <taxon>Apiospora</taxon>
    </lineage>
</organism>
<dbReference type="Gene3D" id="1.10.10.60">
    <property type="entry name" value="Homeodomain-like"/>
    <property type="match status" value="1"/>
</dbReference>
<feature type="region of interest" description="Disordered" evidence="1">
    <location>
        <begin position="1"/>
        <end position="64"/>
    </location>
</feature>
<feature type="region of interest" description="Disordered" evidence="1">
    <location>
        <begin position="437"/>
        <end position="508"/>
    </location>
</feature>
<dbReference type="PANTHER" id="PTHR28079">
    <property type="entry name" value="RNA POLYMERASE I-SPECIFIC TRANSCRIPTION INITIATION FACTOR RRN5"/>
    <property type="match status" value="1"/>
</dbReference>
<dbReference type="PANTHER" id="PTHR28079:SF1">
    <property type="entry name" value="RNA POLYMERASE I-SPECIFIC TRANSCRIPTION INITIATION FACTOR RRN5"/>
    <property type="match status" value="1"/>
</dbReference>
<feature type="compositionally biased region" description="Acidic residues" evidence="1">
    <location>
        <begin position="457"/>
        <end position="472"/>
    </location>
</feature>
<name>A0ABR1SAH3_9PEZI</name>
<sequence length="634" mass="69691">MASDSEGAYEPSDAESAASDTSGSAPEKNQPPPGLASSGRRIHDTPGAATPQYAQSPRKRRATNQEINVRLKRMRSAFNAGYLDLLNQDISDAVAAVSITDRLALEPAQIGAVYWRVSEKEAFFSALGRLGRDDHAGIAARIGSKSPLEVAQFVALLSERDKARKDERASWQDTLRPIDFPAAAEISHECCVALDGVADDLSERQEIHEQALEEKRWGAEHWLVTQSLVGAGHADAATTRKIEGELLFAKLFVLPNWLRLSERVFMNSTVPDCNWRHVSEEPPAIRATALSDFHELARSVTRRLVATTLFMSESRIKARRAPASRTKQAVKARDVLAAVESLNLKSNSHDFWARAARRLRLDVQGDGASQTDNESRASSSDNEEEATDNEDGADQESSDGDDHALSYDEVEAAFGIAAPGRHREQPPTELSAQYVIDDDDTSSSEDETKSVAAALIGEDDDEEEETQQEQEQDVGIALHDLKKDNDSDSDSPSDKPDGHNPSLDQAAIDRDVAEVLNFSAEVLESTRARDSVRTRVTAEHVMEAEAEDADARYSAREEAQLWNIIKQQQPLPPMAAAVKREKSSDYERDGGSKAAAAAGFTNRATVEPTARNWREGFRYIAEWETYGTFPPHET</sequence>
<dbReference type="Proteomes" id="UP001396898">
    <property type="component" value="Unassembled WGS sequence"/>
</dbReference>
<keyword evidence="3" id="KW-1185">Reference proteome</keyword>
<dbReference type="EMBL" id="JAQQWI010000007">
    <property type="protein sequence ID" value="KAK8028788.1"/>
    <property type="molecule type" value="Genomic_DNA"/>
</dbReference>
<feature type="compositionally biased region" description="Acidic residues" evidence="1">
    <location>
        <begin position="381"/>
        <end position="399"/>
    </location>
</feature>
<evidence type="ECO:0000313" key="2">
    <source>
        <dbReference type="EMBL" id="KAK8028788.1"/>
    </source>
</evidence>
<comment type="caution">
    <text evidence="2">The sequence shown here is derived from an EMBL/GenBank/DDBJ whole genome shotgun (WGS) entry which is preliminary data.</text>
</comment>